<sequence>MVKLVIFDLDGTLLNSLDDLAVSTNYALQKHRYPTHELLEYRRFVGNGINKLLERALPEEARTEENVLKIREDFMAYYAVHKADYTAPYPGIAELLEALRKKNILLAVASNKYHSATQALIPHYFGENTFGFVYGQREGIPVKPDPTIVFDILKEAGVKPEEVLYVGDSGVDMQTASNSGIVSIGVTWGFRSAEELKENGAIHIVDRPSDILKLLR</sequence>
<dbReference type="EMBL" id="JPIU01000038">
    <property type="protein sequence ID" value="KIO44916.1"/>
    <property type="molecule type" value="Genomic_DNA"/>
</dbReference>
<evidence type="ECO:0000256" key="4">
    <source>
        <dbReference type="ARBA" id="ARBA00013078"/>
    </source>
</evidence>
<dbReference type="InterPro" id="IPR041492">
    <property type="entry name" value="HAD_2"/>
</dbReference>
<dbReference type="EMBL" id="JPIT01000032">
    <property type="protein sequence ID" value="KIO43200.1"/>
    <property type="molecule type" value="Genomic_DNA"/>
</dbReference>
<dbReference type="InterPro" id="IPR050155">
    <property type="entry name" value="HAD-like_hydrolase_sf"/>
</dbReference>
<comment type="catalytic activity">
    <reaction evidence="1">
        <text>2-phosphoglycolate + H2O = glycolate + phosphate</text>
        <dbReference type="Rhea" id="RHEA:14369"/>
        <dbReference type="ChEBI" id="CHEBI:15377"/>
        <dbReference type="ChEBI" id="CHEBI:29805"/>
        <dbReference type="ChEBI" id="CHEBI:43474"/>
        <dbReference type="ChEBI" id="CHEBI:58033"/>
        <dbReference type="EC" id="3.1.3.18"/>
    </reaction>
</comment>
<dbReference type="SFLD" id="SFLDG01135">
    <property type="entry name" value="C1.5.6:_HAD__Beta-PGM__Phospha"/>
    <property type="match status" value="1"/>
</dbReference>
<protein>
    <recommendedName>
        <fullName evidence="4">phosphoglycolate phosphatase</fullName>
        <ecNumber evidence="4">3.1.3.18</ecNumber>
    </recommendedName>
</protein>
<dbReference type="OrthoDB" id="9807630at2"/>
<dbReference type="Gene3D" id="1.10.150.240">
    <property type="entry name" value="Putative phosphatase, domain 2"/>
    <property type="match status" value="1"/>
</dbReference>
<dbReference type="SFLD" id="SFLDS00003">
    <property type="entry name" value="Haloacid_Dehalogenase"/>
    <property type="match status" value="1"/>
</dbReference>
<reference evidence="6 8" key="1">
    <citation type="submission" date="2014-07" db="EMBL/GenBank/DDBJ databases">
        <title>Porphyromonadaceae bacterium OUH 308042 = ATCC BAA-2681 = DSM 28342 draft genome.</title>
        <authorList>
            <person name="Sydenham T.V."/>
            <person name="Hasman H."/>
            <person name="Justensen U.S."/>
        </authorList>
    </citation>
    <scope>NUCLEOTIDE SEQUENCE [LARGE SCALE GENOMIC DNA]</scope>
    <source>
        <strain evidence="6 8">OUH 308042</strain>
    </source>
</reference>
<accession>A0A0C3REI3</accession>
<gene>
    <name evidence="6" type="ORF">BA92_07825</name>
    <name evidence="5" type="ORF">IE90_13425</name>
</gene>
<dbReference type="GO" id="GO:0005829">
    <property type="term" value="C:cytosol"/>
    <property type="evidence" value="ECO:0007669"/>
    <property type="project" value="TreeGrafter"/>
</dbReference>
<dbReference type="Gene3D" id="3.40.50.1000">
    <property type="entry name" value="HAD superfamily/HAD-like"/>
    <property type="match status" value="1"/>
</dbReference>
<comment type="pathway">
    <text evidence="2">Organic acid metabolism; glycolate biosynthesis; glycolate from 2-phosphoglycolate: step 1/1.</text>
</comment>
<dbReference type="AlphaFoldDB" id="A0A0C3REI3"/>
<dbReference type="Proteomes" id="UP000031980">
    <property type="component" value="Unassembled WGS sequence"/>
</dbReference>
<dbReference type="PRINTS" id="PR00413">
    <property type="entry name" value="HADHALOGNASE"/>
</dbReference>
<evidence type="ECO:0000256" key="1">
    <source>
        <dbReference type="ARBA" id="ARBA00000830"/>
    </source>
</evidence>
<proteinExistence type="inferred from homology"/>
<comment type="similarity">
    <text evidence="3">Belongs to the HAD-like hydrolase superfamily. CbbY/CbbZ/Gph/YieH family.</text>
</comment>
<dbReference type="FunFam" id="3.40.50.1000:FF:000022">
    <property type="entry name" value="Phosphoglycolate phosphatase"/>
    <property type="match status" value="1"/>
</dbReference>
<dbReference type="InterPro" id="IPR006439">
    <property type="entry name" value="HAD-SF_hydro_IA"/>
</dbReference>
<comment type="caution">
    <text evidence="6">The sequence shown here is derived from an EMBL/GenBank/DDBJ whole genome shotgun (WGS) entry which is preliminary data.</text>
</comment>
<organism evidence="6 8">
    <name type="scientific">Sanguibacteroides justesenii</name>
    <dbReference type="NCBI Taxonomy" id="1547597"/>
    <lineage>
        <taxon>Bacteria</taxon>
        <taxon>Pseudomonadati</taxon>
        <taxon>Bacteroidota</taxon>
        <taxon>Bacteroidia</taxon>
        <taxon>Bacteroidales</taxon>
        <taxon>Porphyromonadaceae</taxon>
        <taxon>Sanguibacteroides</taxon>
    </lineage>
</organism>
<dbReference type="EC" id="3.1.3.18" evidence="4"/>
<evidence type="ECO:0000256" key="3">
    <source>
        <dbReference type="ARBA" id="ARBA00006171"/>
    </source>
</evidence>
<dbReference type="InterPro" id="IPR023214">
    <property type="entry name" value="HAD_sf"/>
</dbReference>
<dbReference type="PROSITE" id="PS01228">
    <property type="entry name" value="COF_1"/>
    <property type="match status" value="1"/>
</dbReference>
<dbReference type="InterPro" id="IPR036412">
    <property type="entry name" value="HAD-like_sf"/>
</dbReference>
<evidence type="ECO:0000313" key="7">
    <source>
        <dbReference type="Proteomes" id="UP000031937"/>
    </source>
</evidence>
<reference evidence="5 7" key="2">
    <citation type="submission" date="2014-07" db="EMBL/GenBank/DDBJ databases">
        <title>Porphyromonadaceae bacterium OUH 334697 = ATCC BAA-2682 = DSM 28341 draft genome.</title>
        <authorList>
            <person name="Sydenham T.V."/>
            <person name="Hasman H."/>
            <person name="Justesen U.S."/>
        </authorList>
    </citation>
    <scope>NUCLEOTIDE SEQUENCE [LARGE SCALE GENOMIC DNA]</scope>
    <source>
        <strain evidence="5 7">OUH 334697</strain>
    </source>
</reference>
<dbReference type="PANTHER" id="PTHR43434">
    <property type="entry name" value="PHOSPHOGLYCOLATE PHOSPHATASE"/>
    <property type="match status" value="1"/>
</dbReference>
<dbReference type="NCBIfam" id="TIGR01509">
    <property type="entry name" value="HAD-SF-IA-v3"/>
    <property type="match status" value="1"/>
</dbReference>
<dbReference type="GO" id="GO:0008967">
    <property type="term" value="F:phosphoglycolate phosphatase activity"/>
    <property type="evidence" value="ECO:0007669"/>
    <property type="project" value="UniProtKB-EC"/>
</dbReference>
<dbReference type="GO" id="GO:0006281">
    <property type="term" value="P:DNA repair"/>
    <property type="evidence" value="ECO:0007669"/>
    <property type="project" value="TreeGrafter"/>
</dbReference>
<dbReference type="RefSeq" id="WP_041504461.1">
    <property type="nucleotide sequence ID" value="NZ_JPIT01000032.1"/>
</dbReference>
<evidence type="ECO:0000313" key="6">
    <source>
        <dbReference type="EMBL" id="KIO44916.1"/>
    </source>
</evidence>
<keyword evidence="8" id="KW-1185">Reference proteome</keyword>
<evidence type="ECO:0000256" key="2">
    <source>
        <dbReference type="ARBA" id="ARBA00004818"/>
    </source>
</evidence>
<dbReference type="Pfam" id="PF13419">
    <property type="entry name" value="HAD_2"/>
    <property type="match status" value="1"/>
</dbReference>
<dbReference type="NCBIfam" id="TIGR01549">
    <property type="entry name" value="HAD-SF-IA-v1"/>
    <property type="match status" value="1"/>
</dbReference>
<dbReference type="SUPFAM" id="SSF56784">
    <property type="entry name" value="HAD-like"/>
    <property type="match status" value="1"/>
</dbReference>
<dbReference type="Proteomes" id="UP000031937">
    <property type="component" value="Unassembled WGS sequence"/>
</dbReference>
<evidence type="ECO:0000313" key="5">
    <source>
        <dbReference type="EMBL" id="KIO43200.1"/>
    </source>
</evidence>
<evidence type="ECO:0000313" key="8">
    <source>
        <dbReference type="Proteomes" id="UP000031980"/>
    </source>
</evidence>
<dbReference type="InterPro" id="IPR023198">
    <property type="entry name" value="PGP-like_dom2"/>
</dbReference>
<dbReference type="PANTHER" id="PTHR43434:SF1">
    <property type="entry name" value="PHOSPHOGLYCOLATE PHOSPHATASE"/>
    <property type="match status" value="1"/>
</dbReference>
<dbReference type="SFLD" id="SFLDG01129">
    <property type="entry name" value="C1.5:_HAD__Beta-PGM__Phosphata"/>
    <property type="match status" value="1"/>
</dbReference>
<name>A0A0C3REI3_9PORP</name>